<evidence type="ECO:0000313" key="2">
    <source>
        <dbReference type="EMBL" id="MBB3140316.1"/>
    </source>
</evidence>
<protein>
    <submittedName>
        <fullName evidence="2">Uncharacterized protein</fullName>
    </submittedName>
</protein>
<evidence type="ECO:0000313" key="3">
    <source>
        <dbReference type="Proteomes" id="UP000525987"/>
    </source>
</evidence>
<keyword evidence="3" id="KW-1185">Reference proteome</keyword>
<dbReference type="RefSeq" id="WP_183386720.1">
    <property type="nucleotide sequence ID" value="NZ_JACHXM010000004.1"/>
</dbReference>
<dbReference type="EMBL" id="JACHXM010000004">
    <property type="protein sequence ID" value="MBB3140316.1"/>
    <property type="molecule type" value="Genomic_DNA"/>
</dbReference>
<feature type="compositionally biased region" description="Basic and acidic residues" evidence="1">
    <location>
        <begin position="93"/>
        <end position="104"/>
    </location>
</feature>
<evidence type="ECO:0000256" key="1">
    <source>
        <dbReference type="SAM" id="MobiDB-lite"/>
    </source>
</evidence>
<dbReference type="AlphaFoldDB" id="A0A7W5G5D6"/>
<comment type="caution">
    <text evidence="2">The sequence shown here is derived from an EMBL/GenBank/DDBJ whole genome shotgun (WGS) entry which is preliminary data.</text>
</comment>
<name>A0A7W5G5D6_9GAMM</name>
<gene>
    <name evidence="2" type="ORF">FHR96_001178</name>
</gene>
<dbReference type="Proteomes" id="UP000525987">
    <property type="component" value="Unassembled WGS sequence"/>
</dbReference>
<feature type="region of interest" description="Disordered" evidence="1">
    <location>
        <begin position="24"/>
        <end position="104"/>
    </location>
</feature>
<proteinExistence type="predicted"/>
<organism evidence="2 3">
    <name type="scientific">Halomonas organivorans</name>
    <dbReference type="NCBI Taxonomy" id="257772"/>
    <lineage>
        <taxon>Bacteria</taxon>
        <taxon>Pseudomonadati</taxon>
        <taxon>Pseudomonadota</taxon>
        <taxon>Gammaproteobacteria</taxon>
        <taxon>Oceanospirillales</taxon>
        <taxon>Halomonadaceae</taxon>
        <taxon>Halomonas</taxon>
    </lineage>
</organism>
<sequence length="104" mass="10643">MRTKGVATGPALEIVEHLAIQLAAKASPGDAARRTTDQPTKYGSSDTADGDPYRTAYCANQRAGLGATPGTGRPTGCAGHGTRGATHLPTMMARHDPRRAAAGT</sequence>
<reference evidence="2 3" key="1">
    <citation type="submission" date="2020-08" db="EMBL/GenBank/DDBJ databases">
        <title>Genomic Encyclopedia of Type Strains, Phase III (KMG-III): the genomes of soil and plant-associated and newly described type strains.</title>
        <authorList>
            <person name="Whitman W."/>
        </authorList>
    </citation>
    <scope>NUCLEOTIDE SEQUENCE [LARGE SCALE GENOMIC DNA]</scope>
    <source>
        <strain evidence="2 3">CECT 5995</strain>
    </source>
</reference>
<accession>A0A7W5G5D6</accession>
<feature type="compositionally biased region" description="Polar residues" evidence="1">
    <location>
        <begin position="37"/>
        <end position="47"/>
    </location>
</feature>